<comment type="caution">
    <text evidence="1">The sequence shown here is derived from an EMBL/GenBank/DDBJ whole genome shotgun (WGS) entry which is preliminary data.</text>
</comment>
<proteinExistence type="predicted"/>
<protein>
    <submittedName>
        <fullName evidence="1">13759_t:CDS:1</fullName>
    </submittedName>
</protein>
<feature type="non-terminal residue" evidence="1">
    <location>
        <position position="461"/>
    </location>
</feature>
<keyword evidence="2" id="KW-1185">Reference proteome</keyword>
<dbReference type="EMBL" id="CAJVPT010022003">
    <property type="protein sequence ID" value="CAG8657976.1"/>
    <property type="molecule type" value="Genomic_DNA"/>
</dbReference>
<organism evidence="1 2">
    <name type="scientific">Acaulospora colombiana</name>
    <dbReference type="NCBI Taxonomy" id="27376"/>
    <lineage>
        <taxon>Eukaryota</taxon>
        <taxon>Fungi</taxon>
        <taxon>Fungi incertae sedis</taxon>
        <taxon>Mucoromycota</taxon>
        <taxon>Glomeromycotina</taxon>
        <taxon>Glomeromycetes</taxon>
        <taxon>Diversisporales</taxon>
        <taxon>Acaulosporaceae</taxon>
        <taxon>Acaulospora</taxon>
    </lineage>
</organism>
<gene>
    <name evidence="1" type="ORF">ACOLOM_LOCUS8483</name>
</gene>
<dbReference type="Proteomes" id="UP000789525">
    <property type="component" value="Unassembled WGS sequence"/>
</dbReference>
<sequence>MSEEEYSSGSERTTYEEDDEDDATGSSEESLFSYTKRKKFASEPTTPLKTLASIKIDDEKWHSCTFPGCSKAYRKPTRLREHERSHTGEAYLRESHLQAHMRTHMSYAERAHVCEELQCGKRFWTSTQLKCMQSGCGESFAKNHQLQNHFVLVHCPAGTKKYRCENDSCRKSFATAQKLKAHMKTWSLLQAHVREKHPPSCSHPGCEGKTFSSQKNLKAHLKVHEEKAIQDTLIATMQPDDPEREYQEVLRQNEVNRDWKCEWEDCPKSFKSKKAMNVHYNVTHLQKRDFVCDVAGCEKEFGYKHLLQRHSAKIHGKHTSDRDPIVSNDIGRLKPAPTAAEEKAAERGCDFIEHLTGKQYQRRGEDPNIFDEARKGAHSLHDHNIPKARIARRVILCPWPSFLSLNVASEDDHAVHEGTVVGTELIACGGIFHRAYDLRRHLRADHGLELSKEELNAWLKD</sequence>
<name>A0ACA9NJ04_9GLOM</name>
<evidence type="ECO:0000313" key="2">
    <source>
        <dbReference type="Proteomes" id="UP000789525"/>
    </source>
</evidence>
<reference evidence="1" key="1">
    <citation type="submission" date="2021-06" db="EMBL/GenBank/DDBJ databases">
        <authorList>
            <person name="Kallberg Y."/>
            <person name="Tangrot J."/>
            <person name="Rosling A."/>
        </authorList>
    </citation>
    <scope>NUCLEOTIDE SEQUENCE</scope>
    <source>
        <strain evidence="1">CL356</strain>
    </source>
</reference>
<accession>A0ACA9NJ04</accession>
<evidence type="ECO:0000313" key="1">
    <source>
        <dbReference type="EMBL" id="CAG8657976.1"/>
    </source>
</evidence>